<dbReference type="EMBL" id="JACWMW010000001">
    <property type="protein sequence ID" value="MBD1384220.1"/>
    <property type="molecule type" value="Genomic_DNA"/>
</dbReference>
<keyword evidence="4" id="KW-1185">Reference proteome</keyword>
<dbReference type="InterPro" id="IPR010131">
    <property type="entry name" value="MdtP/NodT-like"/>
</dbReference>
<gene>
    <name evidence="3" type="ORF">IDJ75_02940</name>
</gene>
<evidence type="ECO:0000256" key="1">
    <source>
        <dbReference type="SAM" id="Coils"/>
    </source>
</evidence>
<dbReference type="Gene3D" id="1.20.1600.10">
    <property type="entry name" value="Outer membrane efflux proteins (OEP)"/>
    <property type="match status" value="1"/>
</dbReference>
<dbReference type="SUPFAM" id="SSF56954">
    <property type="entry name" value="Outer membrane efflux proteins (OEP)"/>
    <property type="match status" value="1"/>
</dbReference>
<feature type="coiled-coil region" evidence="1">
    <location>
        <begin position="328"/>
        <end position="355"/>
    </location>
</feature>
<reference evidence="3 4" key="1">
    <citation type="submission" date="2020-09" db="EMBL/GenBank/DDBJ databases">
        <title>Novel species of Mucilaginibacter isolated from a glacier on the Tibetan Plateau.</title>
        <authorList>
            <person name="Liu Q."/>
            <person name="Xin Y.-H."/>
        </authorList>
    </citation>
    <scope>NUCLEOTIDE SEQUENCE [LARGE SCALE GENOMIC DNA]</scope>
    <source>
        <strain evidence="3 4">CGMCC 1.13878</strain>
    </source>
</reference>
<dbReference type="PANTHER" id="PTHR30203:SF30">
    <property type="entry name" value="OUTER MEMBRANE PROTEIN-RELATED"/>
    <property type="match status" value="1"/>
</dbReference>
<name>A0ABR7X0W8_9SPHI</name>
<proteinExistence type="predicted"/>
<sequence length="413" mass="47395">MKYIIINLFLLFLTCASCLGQTKTLDDYLQQAVKNSPLLKDLNNQILSAQLDSVRIKAGFRPQVTASSAGMYAPVIRRYGYASAITNGQTLNGLVTVSKAFIGKDYLNAQFAGLGLQRDSLRNSIKLSEQDLRRTIIGQYITAYGSLQQQRFNQEIVDLLSKEENLLKRLTRSNVYRQSDYLTFLVTLKQAQLQLSQTRLQYKTDYATLNYLSGVADTAIFEITKPELQKTINTTERNASIFFKQYQLDSIRLINSRKLIDYSYRPKLSVFADGGYNSDLTAQYYKNFGTSIGFSVSMPLYDGGQRKLLYKKLSLEQETQRNYKAFFNNQYTQQINQLNQQISEYDKLIAEINEQFKYSESLIKVDTQLLQTGDLKIADLILAVNNYLTIKNLLTQNIISRLQLINQLNYWSR</sequence>
<keyword evidence="2" id="KW-0732">Signal</keyword>
<accession>A0ABR7X0W8</accession>
<dbReference type="Proteomes" id="UP000618754">
    <property type="component" value="Unassembled WGS sequence"/>
</dbReference>
<comment type="caution">
    <text evidence="3">The sequence shown here is derived from an EMBL/GenBank/DDBJ whole genome shotgun (WGS) entry which is preliminary data.</text>
</comment>
<keyword evidence="1" id="KW-0175">Coiled coil</keyword>
<evidence type="ECO:0000256" key="2">
    <source>
        <dbReference type="SAM" id="SignalP"/>
    </source>
</evidence>
<feature type="chain" id="PRO_5046855510" evidence="2">
    <location>
        <begin position="21"/>
        <end position="413"/>
    </location>
</feature>
<organism evidence="3 4">
    <name type="scientific">Mucilaginibacter rigui</name>
    <dbReference type="NCBI Taxonomy" id="534635"/>
    <lineage>
        <taxon>Bacteria</taxon>
        <taxon>Pseudomonadati</taxon>
        <taxon>Bacteroidota</taxon>
        <taxon>Sphingobacteriia</taxon>
        <taxon>Sphingobacteriales</taxon>
        <taxon>Sphingobacteriaceae</taxon>
        <taxon>Mucilaginibacter</taxon>
    </lineage>
</organism>
<protein>
    <submittedName>
        <fullName evidence="3">TolC family protein</fullName>
    </submittedName>
</protein>
<dbReference type="RefSeq" id="WP_191174110.1">
    <property type="nucleotide sequence ID" value="NZ_JACWMW010000001.1"/>
</dbReference>
<feature type="signal peptide" evidence="2">
    <location>
        <begin position="1"/>
        <end position="20"/>
    </location>
</feature>
<dbReference type="PANTHER" id="PTHR30203">
    <property type="entry name" value="OUTER MEMBRANE CATION EFFLUX PROTEIN"/>
    <property type="match status" value="1"/>
</dbReference>
<evidence type="ECO:0000313" key="3">
    <source>
        <dbReference type="EMBL" id="MBD1384220.1"/>
    </source>
</evidence>
<evidence type="ECO:0000313" key="4">
    <source>
        <dbReference type="Proteomes" id="UP000618754"/>
    </source>
</evidence>